<evidence type="ECO:0000259" key="2">
    <source>
        <dbReference type="Pfam" id="PF13581"/>
    </source>
</evidence>
<dbReference type="KEGG" id="ace:Acel_1974"/>
<dbReference type="Gene3D" id="3.30.565.10">
    <property type="entry name" value="Histidine kinase-like ATPase, C-terminal domain"/>
    <property type="match status" value="1"/>
</dbReference>
<proteinExistence type="predicted"/>
<keyword evidence="1 3" id="KW-0723">Serine/threonine-protein kinase</keyword>
<dbReference type="Proteomes" id="UP000008221">
    <property type="component" value="Chromosome"/>
</dbReference>
<feature type="domain" description="Histidine kinase/HSP90-like ATPase" evidence="2">
    <location>
        <begin position="10"/>
        <end position="157"/>
    </location>
</feature>
<gene>
    <name evidence="3" type="ordered locus">Acel_1974</name>
</gene>
<reference evidence="3 4" key="1">
    <citation type="journal article" date="2009" name="Genome Res.">
        <title>Complete genome of the cellulolytic thermophile Acidothermus cellulolyticus 11B provides insights into its ecophysiological and evolutionary adaptations.</title>
        <authorList>
            <person name="Barabote R.D."/>
            <person name="Xie G."/>
            <person name="Leu D.H."/>
            <person name="Normand P."/>
            <person name="Necsulea A."/>
            <person name="Daubin V."/>
            <person name="Medigue C."/>
            <person name="Adney W.S."/>
            <person name="Xu X.C."/>
            <person name="Lapidus A."/>
            <person name="Parales R.E."/>
            <person name="Detter C."/>
            <person name="Pujic P."/>
            <person name="Bruce D."/>
            <person name="Lavire C."/>
            <person name="Challacombe J.F."/>
            <person name="Brettin T.S."/>
            <person name="Berry A.M."/>
        </authorList>
    </citation>
    <scope>NUCLEOTIDE SEQUENCE [LARGE SCALE GENOMIC DNA]</scope>
    <source>
        <strain evidence="4">ATCC 43068 / DSM 8971 / 11B</strain>
    </source>
</reference>
<accession>A0LWD6</accession>
<dbReference type="EMBL" id="CP000481">
    <property type="protein sequence ID" value="ABK53746.1"/>
    <property type="molecule type" value="Genomic_DNA"/>
</dbReference>
<protein>
    <submittedName>
        <fullName evidence="3">Putative anti-sigma regulatory factor, serine/threonine protein kinase</fullName>
    </submittedName>
</protein>
<dbReference type="STRING" id="351607.Acel_1974"/>
<evidence type="ECO:0000256" key="1">
    <source>
        <dbReference type="ARBA" id="ARBA00022527"/>
    </source>
</evidence>
<evidence type="ECO:0000313" key="4">
    <source>
        <dbReference type="Proteomes" id="UP000008221"/>
    </source>
</evidence>
<sequence>MVRSTVTLRFTALPAHVRTARFVATAVARRAGLPESLLDEVRLAVSEACSLAVRAHQRHAPAVPVEVRLSDDGKTFCVEVQDAVPRTGRAVVQPPSGRPNANAAAARAVLGLDGAEGLTDVDDPATREQLGLAVIAGLVDDLRVEYGPAGAVISLRWPAAEGVAE</sequence>
<dbReference type="CDD" id="cd16936">
    <property type="entry name" value="HATPase_RsbW-like"/>
    <property type="match status" value="1"/>
</dbReference>
<dbReference type="PANTHER" id="PTHR35526">
    <property type="entry name" value="ANTI-SIGMA-F FACTOR RSBW-RELATED"/>
    <property type="match status" value="1"/>
</dbReference>
<keyword evidence="3" id="KW-0418">Kinase</keyword>
<organism evidence="3 4">
    <name type="scientific">Acidothermus cellulolyticus (strain ATCC 43068 / DSM 8971 / 11B)</name>
    <dbReference type="NCBI Taxonomy" id="351607"/>
    <lineage>
        <taxon>Bacteria</taxon>
        <taxon>Bacillati</taxon>
        <taxon>Actinomycetota</taxon>
        <taxon>Actinomycetes</taxon>
        <taxon>Acidothermales</taxon>
        <taxon>Acidothermaceae</taxon>
        <taxon>Acidothermus</taxon>
    </lineage>
</organism>
<evidence type="ECO:0000313" key="3">
    <source>
        <dbReference type="EMBL" id="ABK53746.1"/>
    </source>
</evidence>
<name>A0LWD6_ACIC1</name>
<dbReference type="HOGENOM" id="CLU_119460_0_0_11"/>
<dbReference type="InterPro" id="IPR050267">
    <property type="entry name" value="Anti-sigma-factor_SerPK"/>
</dbReference>
<dbReference type="RefSeq" id="WP_011720809.1">
    <property type="nucleotide sequence ID" value="NC_008578.1"/>
</dbReference>
<keyword evidence="4" id="KW-1185">Reference proteome</keyword>
<dbReference type="AlphaFoldDB" id="A0LWD6"/>
<dbReference type="InterPro" id="IPR036890">
    <property type="entry name" value="HATPase_C_sf"/>
</dbReference>
<dbReference type="InterPro" id="IPR003594">
    <property type="entry name" value="HATPase_dom"/>
</dbReference>
<keyword evidence="3" id="KW-0808">Transferase</keyword>
<dbReference type="GO" id="GO:0004674">
    <property type="term" value="F:protein serine/threonine kinase activity"/>
    <property type="evidence" value="ECO:0007669"/>
    <property type="project" value="UniProtKB-KW"/>
</dbReference>
<dbReference type="eggNOG" id="COG2172">
    <property type="taxonomic scope" value="Bacteria"/>
</dbReference>
<dbReference type="OrthoDB" id="3399481at2"/>
<dbReference type="PANTHER" id="PTHR35526:SF3">
    <property type="entry name" value="ANTI-SIGMA-F FACTOR RSBW"/>
    <property type="match status" value="1"/>
</dbReference>
<dbReference type="Pfam" id="PF13581">
    <property type="entry name" value="HATPase_c_2"/>
    <property type="match status" value="1"/>
</dbReference>
<dbReference type="InParanoid" id="A0LWD6"/>